<dbReference type="GeneID" id="63735531"/>
<comment type="caution">
    <text evidence="2">The sequence shown here is derived from an EMBL/GenBank/DDBJ whole genome shotgun (WGS) entry which is preliminary data.</text>
</comment>
<dbReference type="InterPro" id="IPR015943">
    <property type="entry name" value="WD40/YVTN_repeat-like_dom_sf"/>
</dbReference>
<reference evidence="2 3" key="1">
    <citation type="journal article" date="2014" name="Proc. Natl. Acad. Sci. U.S.A.">
        <title>Trajectory and genomic determinants of fungal-pathogen speciation and host adaptation.</title>
        <authorList>
            <person name="Hu X."/>
            <person name="Xiao G."/>
            <person name="Zheng P."/>
            <person name="Shang Y."/>
            <person name="Su Y."/>
            <person name="Zhang X."/>
            <person name="Liu X."/>
            <person name="Zhan S."/>
            <person name="St Leger R.J."/>
            <person name="Wang C."/>
        </authorList>
    </citation>
    <scope>NUCLEOTIDE SEQUENCE [LARGE SCALE GENOMIC DNA]</scope>
    <source>
        <strain evidence="2 3">ARSEF 1941</strain>
    </source>
</reference>
<evidence type="ECO:0000256" key="1">
    <source>
        <dbReference type="SAM" id="MobiDB-lite"/>
    </source>
</evidence>
<feature type="compositionally biased region" description="Polar residues" evidence="1">
    <location>
        <begin position="617"/>
        <end position="626"/>
    </location>
</feature>
<dbReference type="STRING" id="1081103.A0A0B2X925"/>
<sequence>MTSSTTPRIRRTGQNTQFTYNLARRVNDVQTYPVQSPQGATILLYGHENGVTVVWRGGRPFKRQKKSPEPEKKQNGTTDDAVMIIDSDEEEPPSKTQTVHKFEDKPEFEDKDEEAPYPEVVQTLDLTLGTAVLHVAVMSMAPFSPQDRQNATGTLLSDRMVFAVSCATNDVYVITLPLTPPSPESKAREELRAGLLAGQAGSGAWGESLVLLSGQKKYSDGLAISLVQQKSSDSVDRAPSAVVASCSRQASGILVLWDVPLDPKARPERAVEPFQTEYLRQPLSSISFNPSQPTQLLTVSPYQAVRVYDYAVSPVPLDPEATGPFPPQGSWLLSLYQPFSRPAASRKPILDAAWISHGRAIFTLLADGMWGVWDVDGVRSSPGGAAISSKLSHGLKGAALTAFSISGYIEGTGSLRSVATQQKENRNGEFAPMTPHSRRQATASLSSTNTFDRLAAVRGGVRTVALPPRGRTLPDESLVLWMGGLEHVCVIAGILRFWDSQLRKGSGGGVNLFSGAQPTRMVKLSDLSTGLLGERCCGVSLVPASSKSGASSEEDGGLPVDVVVQGESRLVIVRQGEDAPGKTIAQLADSRRRRLFLEGERSNAIIVHGKPDRTTSLSFNLSTSKPGTLRRKSSQSAKDDYTGPYRSSDDTLQLPSRSRIGFDFMGNLNAAADVKADVTARNVEAEMLDIMEIDQVLDTMEDSRGSGRKKVFFEED</sequence>
<accession>A0A0B2X925</accession>
<dbReference type="InterPro" id="IPR036322">
    <property type="entry name" value="WD40_repeat_dom_sf"/>
</dbReference>
<proteinExistence type="predicted"/>
<name>A0A0B2X925_METAS</name>
<dbReference type="OrthoDB" id="5323870at2759"/>
<dbReference type="RefSeq" id="XP_040683140.1">
    <property type="nucleotide sequence ID" value="XM_040819875.1"/>
</dbReference>
<dbReference type="SUPFAM" id="SSF50978">
    <property type="entry name" value="WD40 repeat-like"/>
    <property type="match status" value="1"/>
</dbReference>
<dbReference type="HOGENOM" id="CLU_007901_0_0_1"/>
<evidence type="ECO:0000313" key="2">
    <source>
        <dbReference type="EMBL" id="KHO02075.1"/>
    </source>
</evidence>
<gene>
    <name evidence="2" type="ORF">MAM_01076</name>
</gene>
<feature type="region of interest" description="Disordered" evidence="1">
    <location>
        <begin position="59"/>
        <end position="100"/>
    </location>
</feature>
<dbReference type="EMBL" id="AZHE01000001">
    <property type="protein sequence ID" value="KHO02075.1"/>
    <property type="molecule type" value="Genomic_DNA"/>
</dbReference>
<evidence type="ECO:0000313" key="3">
    <source>
        <dbReference type="Proteomes" id="UP000030816"/>
    </source>
</evidence>
<feature type="region of interest" description="Disordered" evidence="1">
    <location>
        <begin position="617"/>
        <end position="652"/>
    </location>
</feature>
<dbReference type="Gene3D" id="2.130.10.10">
    <property type="entry name" value="YVTN repeat-like/Quinoprotein amine dehydrogenase"/>
    <property type="match status" value="1"/>
</dbReference>
<keyword evidence="3" id="KW-1185">Reference proteome</keyword>
<dbReference type="Proteomes" id="UP000030816">
    <property type="component" value="Unassembled WGS sequence"/>
</dbReference>
<organism evidence="2 3">
    <name type="scientific">Metarhizium album (strain ARSEF 1941)</name>
    <dbReference type="NCBI Taxonomy" id="1081103"/>
    <lineage>
        <taxon>Eukaryota</taxon>
        <taxon>Fungi</taxon>
        <taxon>Dikarya</taxon>
        <taxon>Ascomycota</taxon>
        <taxon>Pezizomycotina</taxon>
        <taxon>Sordariomycetes</taxon>
        <taxon>Hypocreomycetidae</taxon>
        <taxon>Hypocreales</taxon>
        <taxon>Clavicipitaceae</taxon>
        <taxon>Metarhizium</taxon>
    </lineage>
</organism>
<protein>
    <submittedName>
        <fullName evidence="2">WD40 repeat-like-containing domain protein</fullName>
    </submittedName>
</protein>
<dbReference type="AlphaFoldDB" id="A0A0B2X925"/>